<accession>A0A7T0KEK8</accession>
<reference evidence="2 3" key="1">
    <citation type="submission" date="2020-11" db="EMBL/GenBank/DDBJ databases">
        <title>Corynebacterium sp. ZJ-599.</title>
        <authorList>
            <person name="Zhou J."/>
        </authorList>
    </citation>
    <scope>NUCLEOTIDE SEQUENCE [LARGE SCALE GENOMIC DNA]</scope>
    <source>
        <strain evidence="2 3">ZJ-599</strain>
    </source>
</reference>
<gene>
    <name evidence="2" type="ORF">G7Y31_11495</name>
</gene>
<dbReference type="KEGG" id="cliz:G7Y31_11495"/>
<evidence type="ECO:0000313" key="3">
    <source>
        <dbReference type="Proteomes" id="UP000594681"/>
    </source>
</evidence>
<organism evidence="2 3">
    <name type="scientific">Corynebacterium lizhenjunii</name>
    <dbReference type="NCBI Taxonomy" id="2709394"/>
    <lineage>
        <taxon>Bacteria</taxon>
        <taxon>Bacillati</taxon>
        <taxon>Actinomycetota</taxon>
        <taxon>Actinomycetes</taxon>
        <taxon>Mycobacteriales</taxon>
        <taxon>Corynebacteriaceae</taxon>
        <taxon>Corynebacterium</taxon>
    </lineage>
</organism>
<dbReference type="Proteomes" id="UP000594681">
    <property type="component" value="Chromosome"/>
</dbReference>
<keyword evidence="1" id="KW-0812">Transmembrane</keyword>
<sequence>MNKLSKLGVALSSLALILSIINIILVLVNDIGMVHVWTSAFIAVLCCVHIYLHLSRKGESDQS</sequence>
<protein>
    <recommendedName>
        <fullName evidence="4">DUF4405 domain-containing protein</fullName>
    </recommendedName>
</protein>
<keyword evidence="1" id="KW-0472">Membrane</keyword>
<evidence type="ECO:0000256" key="1">
    <source>
        <dbReference type="SAM" id="Phobius"/>
    </source>
</evidence>
<keyword evidence="3" id="KW-1185">Reference proteome</keyword>
<feature type="transmembrane region" description="Helical" evidence="1">
    <location>
        <begin position="7"/>
        <end position="28"/>
    </location>
</feature>
<dbReference type="EMBL" id="CP064954">
    <property type="protein sequence ID" value="QPK79094.1"/>
    <property type="molecule type" value="Genomic_DNA"/>
</dbReference>
<keyword evidence="1" id="KW-1133">Transmembrane helix</keyword>
<evidence type="ECO:0000313" key="2">
    <source>
        <dbReference type="EMBL" id="QPK79094.1"/>
    </source>
</evidence>
<evidence type="ECO:0008006" key="4">
    <source>
        <dbReference type="Google" id="ProtNLM"/>
    </source>
</evidence>
<name>A0A7T0KEK8_9CORY</name>
<feature type="transmembrane region" description="Helical" evidence="1">
    <location>
        <begin position="34"/>
        <end position="54"/>
    </location>
</feature>
<proteinExistence type="predicted"/>
<dbReference type="AlphaFoldDB" id="A0A7T0KEK8"/>
<dbReference type="RefSeq" id="WP_165009930.1">
    <property type="nucleotide sequence ID" value="NZ_CP064954.1"/>
</dbReference>